<evidence type="ECO:0000256" key="1">
    <source>
        <dbReference type="ARBA" id="ARBA00009353"/>
    </source>
</evidence>
<protein>
    <submittedName>
        <fullName evidence="4">TIGR01777 family protein</fullName>
    </submittedName>
</protein>
<feature type="domain" description="NAD-dependent epimerase/dehydratase" evidence="2">
    <location>
        <begin position="3"/>
        <end position="213"/>
    </location>
</feature>
<dbReference type="Proteomes" id="UP000318093">
    <property type="component" value="Unassembled WGS sequence"/>
</dbReference>
<dbReference type="Pfam" id="PF08338">
    <property type="entry name" value="DUF1731"/>
    <property type="match status" value="1"/>
</dbReference>
<dbReference type="Gene3D" id="3.40.50.720">
    <property type="entry name" value="NAD(P)-binding Rossmann-like Domain"/>
    <property type="match status" value="1"/>
</dbReference>
<dbReference type="InterPro" id="IPR036291">
    <property type="entry name" value="NAD(P)-bd_dom_sf"/>
</dbReference>
<dbReference type="PANTHER" id="PTHR11092">
    <property type="entry name" value="SUGAR NUCLEOTIDE EPIMERASE RELATED"/>
    <property type="match status" value="1"/>
</dbReference>
<dbReference type="PANTHER" id="PTHR11092:SF0">
    <property type="entry name" value="EPIMERASE FAMILY PROTEIN SDR39U1"/>
    <property type="match status" value="1"/>
</dbReference>
<proteinExistence type="inferred from homology"/>
<evidence type="ECO:0000259" key="2">
    <source>
        <dbReference type="Pfam" id="PF01370"/>
    </source>
</evidence>
<organism evidence="4 5">
    <name type="scientific">Candidatus Segetimicrobium genomatis</name>
    <dbReference type="NCBI Taxonomy" id="2569760"/>
    <lineage>
        <taxon>Bacteria</taxon>
        <taxon>Bacillati</taxon>
        <taxon>Candidatus Sysuimicrobiota</taxon>
        <taxon>Candidatus Sysuimicrobiia</taxon>
        <taxon>Candidatus Sysuimicrobiales</taxon>
        <taxon>Candidatus Segetimicrobiaceae</taxon>
        <taxon>Candidatus Segetimicrobium</taxon>
    </lineage>
</organism>
<comment type="similarity">
    <text evidence="1">Belongs to the NAD(P)-dependent epimerase/dehydratase family. SDR39U1 subfamily.</text>
</comment>
<evidence type="ECO:0000259" key="3">
    <source>
        <dbReference type="Pfam" id="PF08338"/>
    </source>
</evidence>
<dbReference type="EMBL" id="VBAN01000310">
    <property type="protein sequence ID" value="TMI79665.1"/>
    <property type="molecule type" value="Genomic_DNA"/>
</dbReference>
<comment type="caution">
    <text evidence="4">The sequence shown here is derived from an EMBL/GenBank/DDBJ whole genome shotgun (WGS) entry which is preliminary data.</text>
</comment>
<reference evidence="4 5" key="1">
    <citation type="journal article" date="2019" name="Nat. Microbiol.">
        <title>Mediterranean grassland soil C-N compound turnover is dependent on rainfall and depth, and is mediated by genomically divergent microorganisms.</title>
        <authorList>
            <person name="Diamond S."/>
            <person name="Andeer P.F."/>
            <person name="Li Z."/>
            <person name="Crits-Christoph A."/>
            <person name="Burstein D."/>
            <person name="Anantharaman K."/>
            <person name="Lane K.R."/>
            <person name="Thomas B.C."/>
            <person name="Pan C."/>
            <person name="Northen T.R."/>
            <person name="Banfield J.F."/>
        </authorList>
    </citation>
    <scope>NUCLEOTIDE SEQUENCE [LARGE SCALE GENOMIC DNA]</scope>
    <source>
        <strain evidence="4">NP_6</strain>
    </source>
</reference>
<gene>
    <name evidence="4" type="ORF">E6H03_09810</name>
</gene>
<sequence>MDILISGSHGLIGSALASLLAGRGHRIVRLVRPGPASGPQEVGWDPAAGTIDGRTLEGVDAAIHLAGESVARGRWTAAKKARIRESRVESTRLLARTLAGLTRRPQVLICASAVEYYGHRGDEILVEESAPGQGFLAGVCVAWEAAAEAARQAGIRVVHLRTGLVLTPTGGALAQLLPLFRLGLGGRFGSGRQWMSWITLDDEVEAIAHTLGRNTLQGPVNLVSPHPVTNQEFTNALARVLRRPAVLALPGAALRAVIGEAAGELVGSQRAHPARLLAEGYTFRHPELGAGLRHLLVSRSARSASA</sequence>
<dbReference type="InterPro" id="IPR013549">
    <property type="entry name" value="DUF1731"/>
</dbReference>
<feature type="domain" description="DUF1731" evidence="3">
    <location>
        <begin position="250"/>
        <end position="295"/>
    </location>
</feature>
<name>A0A537J827_9BACT</name>
<dbReference type="Pfam" id="PF01370">
    <property type="entry name" value="Epimerase"/>
    <property type="match status" value="1"/>
</dbReference>
<evidence type="ECO:0000313" key="4">
    <source>
        <dbReference type="EMBL" id="TMI79665.1"/>
    </source>
</evidence>
<evidence type="ECO:0000313" key="5">
    <source>
        <dbReference type="Proteomes" id="UP000318093"/>
    </source>
</evidence>
<dbReference type="InterPro" id="IPR010099">
    <property type="entry name" value="SDR39U1"/>
</dbReference>
<dbReference type="InterPro" id="IPR001509">
    <property type="entry name" value="Epimerase_deHydtase"/>
</dbReference>
<dbReference type="NCBIfam" id="TIGR01777">
    <property type="entry name" value="yfcH"/>
    <property type="match status" value="1"/>
</dbReference>
<dbReference type="AlphaFoldDB" id="A0A537J827"/>
<accession>A0A537J827</accession>
<dbReference type="SUPFAM" id="SSF51735">
    <property type="entry name" value="NAD(P)-binding Rossmann-fold domains"/>
    <property type="match status" value="1"/>
</dbReference>